<gene>
    <name evidence="9" type="ORF">E3Q02_04184</name>
    <name evidence="8" type="ORF">E3Q17_04186</name>
</gene>
<dbReference type="InterPro" id="IPR032691">
    <property type="entry name" value="Mon2/Sec7/BIG1-like_HUS"/>
</dbReference>
<comment type="caution">
    <text evidence="8">The sequence shown here is derived from an EMBL/GenBank/DDBJ whole genome shotgun (WGS) entry which is preliminary data.</text>
</comment>
<dbReference type="EMBL" id="SPRH01000083">
    <property type="protein sequence ID" value="TIB95719.1"/>
    <property type="molecule type" value="Genomic_DNA"/>
</dbReference>
<proteinExistence type="predicted"/>
<dbReference type="Pfam" id="PF16213">
    <property type="entry name" value="DCB"/>
    <property type="match status" value="1"/>
</dbReference>
<dbReference type="InterPro" id="IPR032629">
    <property type="entry name" value="DCB_dom"/>
</dbReference>
<dbReference type="FunFam" id="1.10.1000.11:FF:000003">
    <property type="entry name" value="Brefeldin A-inhibited guanine nucleotide-exchange protein 1"/>
    <property type="match status" value="1"/>
</dbReference>
<dbReference type="Gene3D" id="1.10.1000.11">
    <property type="entry name" value="Arf Nucleotide-binding Site Opener,domain 2"/>
    <property type="match status" value="1"/>
</dbReference>
<feature type="region of interest" description="Disordered" evidence="6">
    <location>
        <begin position="275"/>
        <end position="317"/>
    </location>
</feature>
<dbReference type="GO" id="GO:0030663">
    <property type="term" value="C:COPI-coated vesicle membrane"/>
    <property type="evidence" value="ECO:0007669"/>
    <property type="project" value="UniProtKB-SubCell"/>
</dbReference>
<dbReference type="GO" id="GO:0015031">
    <property type="term" value="P:protein transport"/>
    <property type="evidence" value="ECO:0007669"/>
    <property type="project" value="UniProtKB-KW"/>
</dbReference>
<feature type="compositionally biased region" description="Basic and acidic residues" evidence="6">
    <location>
        <begin position="275"/>
        <end position="291"/>
    </location>
</feature>
<evidence type="ECO:0000313" key="10">
    <source>
        <dbReference type="Proteomes" id="UP000307169"/>
    </source>
</evidence>
<dbReference type="SMART" id="SM00222">
    <property type="entry name" value="Sec7"/>
    <property type="match status" value="1"/>
</dbReference>
<keyword evidence="3" id="KW-0653">Protein transport</keyword>
<dbReference type="Proteomes" id="UP000307169">
    <property type="component" value="Unassembled WGS sequence"/>
</dbReference>
<dbReference type="PANTHER" id="PTHR10663:SF375">
    <property type="entry name" value="LD29171P"/>
    <property type="match status" value="1"/>
</dbReference>
<dbReference type="EMBL" id="SPRW01000076">
    <property type="protein sequence ID" value="TIC60720.1"/>
    <property type="molecule type" value="Genomic_DNA"/>
</dbReference>
<dbReference type="PANTHER" id="PTHR10663">
    <property type="entry name" value="GUANYL-NUCLEOTIDE EXCHANGE FACTOR"/>
    <property type="match status" value="1"/>
</dbReference>
<evidence type="ECO:0000256" key="2">
    <source>
        <dbReference type="ARBA" id="ARBA00022490"/>
    </source>
</evidence>
<dbReference type="InterPro" id="IPR016024">
    <property type="entry name" value="ARM-type_fold"/>
</dbReference>
<dbReference type="Gene3D" id="1.10.220.20">
    <property type="match status" value="1"/>
</dbReference>
<dbReference type="Pfam" id="PF01369">
    <property type="entry name" value="Sec7"/>
    <property type="match status" value="1"/>
</dbReference>
<protein>
    <submittedName>
        <fullName evidence="8">Sec7-domain-containing protein</fullName>
    </submittedName>
</protein>
<evidence type="ECO:0000256" key="6">
    <source>
        <dbReference type="SAM" id="MobiDB-lite"/>
    </source>
</evidence>
<dbReference type="SUPFAM" id="SSF48425">
    <property type="entry name" value="Sec7 domain"/>
    <property type="match status" value="1"/>
</dbReference>
<dbReference type="PROSITE" id="PS50190">
    <property type="entry name" value="SEC7"/>
    <property type="match status" value="1"/>
</dbReference>
<keyword evidence="4" id="KW-0472">Membrane</keyword>
<dbReference type="GO" id="GO:0032012">
    <property type="term" value="P:regulation of ARF protein signal transduction"/>
    <property type="evidence" value="ECO:0007669"/>
    <property type="project" value="InterPro"/>
</dbReference>
<feature type="region of interest" description="Disordered" evidence="6">
    <location>
        <begin position="1"/>
        <end position="63"/>
    </location>
</feature>
<evidence type="ECO:0000256" key="5">
    <source>
        <dbReference type="ARBA" id="ARBA00060451"/>
    </source>
</evidence>
<evidence type="ECO:0000256" key="3">
    <source>
        <dbReference type="ARBA" id="ARBA00022927"/>
    </source>
</evidence>
<evidence type="ECO:0000256" key="1">
    <source>
        <dbReference type="ARBA" id="ARBA00022448"/>
    </source>
</evidence>
<feature type="compositionally biased region" description="Polar residues" evidence="6">
    <location>
        <begin position="1078"/>
        <end position="1089"/>
    </location>
</feature>
<dbReference type="Pfam" id="PF20252">
    <property type="entry name" value="BIG2_C"/>
    <property type="match status" value="1"/>
</dbReference>
<feature type="compositionally biased region" description="Polar residues" evidence="6">
    <location>
        <begin position="18"/>
        <end position="32"/>
    </location>
</feature>
<dbReference type="Pfam" id="PF09324">
    <property type="entry name" value="Sec7-like_HDS"/>
    <property type="match status" value="1"/>
</dbReference>
<dbReference type="Pfam" id="PF12783">
    <property type="entry name" value="Sec7-like_HUS"/>
    <property type="match status" value="1"/>
</dbReference>
<dbReference type="InterPro" id="IPR035999">
    <property type="entry name" value="Sec7_dom_sf"/>
</dbReference>
<feature type="compositionally biased region" description="Basic and acidic residues" evidence="6">
    <location>
        <begin position="1"/>
        <end position="17"/>
    </location>
</feature>
<dbReference type="InterPro" id="IPR015403">
    <property type="entry name" value="Mon2/Sec7/BIG1-like_HDS"/>
</dbReference>
<comment type="subcellular location">
    <subcellularLocation>
        <location evidence="5">Cytoplasmic vesicle</location>
        <location evidence="5">COPI-coated vesicle membrane</location>
    </subcellularLocation>
</comment>
<accession>A0A4T0NFJ9</accession>
<keyword evidence="2" id="KW-0963">Cytoplasm</keyword>
<dbReference type="SUPFAM" id="SSF48371">
    <property type="entry name" value="ARM repeat"/>
    <property type="match status" value="1"/>
</dbReference>
<reference evidence="10 11" key="1">
    <citation type="submission" date="2019-03" db="EMBL/GenBank/DDBJ databases">
        <title>Sequencing 25 genomes of Wallemia mellicola.</title>
        <authorList>
            <person name="Gostincar C."/>
        </authorList>
    </citation>
    <scope>NUCLEOTIDE SEQUENCE [LARGE SCALE GENOMIC DNA]</scope>
    <source>
        <strain evidence="8 10">EXF-1262</strain>
        <strain evidence="9 11">EXF-1274</strain>
    </source>
</reference>
<feature type="region of interest" description="Disordered" evidence="6">
    <location>
        <begin position="1070"/>
        <end position="1089"/>
    </location>
</feature>
<feature type="domain" description="SEC7" evidence="7">
    <location>
        <begin position="680"/>
        <end position="869"/>
    </location>
</feature>
<evidence type="ECO:0000313" key="8">
    <source>
        <dbReference type="EMBL" id="TIB95719.1"/>
    </source>
</evidence>
<evidence type="ECO:0000259" key="7">
    <source>
        <dbReference type="PROSITE" id="PS50190"/>
    </source>
</evidence>
<dbReference type="CDD" id="cd00171">
    <property type="entry name" value="Sec7"/>
    <property type="match status" value="1"/>
</dbReference>
<evidence type="ECO:0000313" key="9">
    <source>
        <dbReference type="EMBL" id="TIC60720.1"/>
    </source>
</evidence>
<evidence type="ECO:0000256" key="4">
    <source>
        <dbReference type="ARBA" id="ARBA00023136"/>
    </source>
</evidence>
<sequence>MNGTEVEDKRDTLEINRDNPQIDNTNLESTSIDDPRSSPAASSPPPAQKLAHQSNTSLTSLGVNPSTMLLSSSLDTLANTRDGKKSPLNDAINKAKDSIASEEPDLLTIFEPLRLGCYHKSTLATSVDAISKLVGSSLFRNVDLQGQNNSRSSLADKITMTVCDCYSNNSSLDDQIILQIVKALLAIVLYNNPTGLIHHSTLLSAIRTVHDIFKYSKDQGNQMIAQAGLTQMVNAVFSRLRTAYPAHSQSSSTRGTPSINTQAMAEPTLSIQDEHSKSLEEEVTHEDTHESLDDELAEQEVDEDGKPSLPTETEQMTLSTFEGRRSFDATPANQSTDPLNAPDEEISDEELLTKDAFLVFRALCKLNMKSLHKDSEKEIRSPEFRSRLLSLHLIKTILNTHISVLLDKRIILHSSSNNEPTQLFDAVKQYLCLSLSRNAPSAIPQLFELCCQIFSRVLESMRMRMKREIEVILREIFLPILELKENSSNKQKTILCSTILKKLCQNPQAIVELYLNYDCDKNSLENIYEHLMNALSKIASAHLPPGPKEASGTSTTEALTSFFRPSKNELPPSLNTDSLMPAPDANLLAATFSNQAAVQAHILDVTVKRQALDLIRSVLASLVSWAERGALPVATVAEENHQSVEGSPVVGVAEYSSGHSTPEISNAFDFSNVNSDDPTQFESAKARKNILIEGIKRFNYKPKRGVAFLLEHGFIKSSEPKDIARFLLTTDGLNKAQIGEYLGEGEEENIAIMHAFVDAMNFNEMSFVTALRAFLQAFRLPGESQKIDRYMLKFAERYVQHNPSTLFANADTAYVMAYSVILLNTDAYNPQNKRRMTKEEFIKNNRGINDGSDLPEDYLIGVYDDIHSDEIRMKDEMYLQNAPPPPNSNIVNVLSGADRNYQKQQNNIRSEGMANKTEALFKSMLRAQRRSGMKNSETYFSASHYEHVKPMFEVAWMAILSAMSGPLQESDDNEIVLLCLQGFANAIKISCLFDLELERNAFVTMLAKFTHLNNLAEMKPKHVDAVKVILEVAMHEGNYLKGSWKEILGCVSQLERFHLISNGVDLSSETGNIGGRQRSGSTTRKSSTVPRHLVPDESIAADGRALQVTGRGDMVFSATQMLTGDAMVDFSQALAEVSWAEIQQSGKQQHPRLFSLQKLVDICYYNMNRIRLEWSKIWLILGDHFNKVCCHPNPSVSFFAIDALRQLAMRFLEKEELAHFKFQKDFLKPFEHTMIHNPNLDAKDIVLRCLQQMLQARSVNIRSGWRTLFAVFSAAAKSSNERIVSHAFDIVNSIEKEHLGYLIKYGSFSDLAVCITDFCKVPYQRVSLQAMELLRSSINSMLVAPECPLSRGEVGVVQSQDNQQQPPVDDPMVRFWFPILFSFYDIIMNGEDLEVRNIALDSLFATLKIHGSSFRVDFWDTVCQKVLFPIFSVLKSPVDLSRFNTHEDMTVWLSTTMVQALRNLVDLYSHYFEILESKLEGLLELLRACICQENDTLARIGSSCLQSLIESNAEKISDERWETLTSVFTTLFQNTLASELFNESLRQDLDSAEQTPADPSQSGFVLPLPLTSTTIEEGTVLRSNERRTLFKQIITKCVLQLLLIDAVRELLFNDKVYLAIPPQQLLRFVHLLDESYRFANAFNNNQDLRMGLWKVGFMKQLPNLLKQESSSASTLITLLIKMYKDTRQQHVDRREDISEALIPFGLSVIDGFNELDFETKHRNIAAWTPVVAEIISGVCFFEDEDFEKYLSTVYKPITDILTKDMGSEVRESLCKFFTRVGKMKVN</sequence>
<organism evidence="8 10">
    <name type="scientific">Wallemia mellicola</name>
    <dbReference type="NCBI Taxonomy" id="1708541"/>
    <lineage>
        <taxon>Eukaryota</taxon>
        <taxon>Fungi</taxon>
        <taxon>Dikarya</taxon>
        <taxon>Basidiomycota</taxon>
        <taxon>Wallemiomycotina</taxon>
        <taxon>Wallemiomycetes</taxon>
        <taxon>Wallemiales</taxon>
        <taxon>Wallemiaceae</taxon>
        <taxon>Wallemia</taxon>
    </lineage>
</organism>
<name>A0A4T0NFJ9_9BASI</name>
<evidence type="ECO:0000313" key="11">
    <source>
        <dbReference type="Proteomes" id="UP000309601"/>
    </source>
</evidence>
<dbReference type="InterPro" id="IPR023394">
    <property type="entry name" value="Sec7_C_sf"/>
</dbReference>
<dbReference type="InterPro" id="IPR000904">
    <property type="entry name" value="Sec7_dom"/>
</dbReference>
<dbReference type="InterPro" id="IPR046455">
    <property type="entry name" value="Sec7/BIG1-like_C"/>
</dbReference>
<feature type="compositionally biased region" description="Polar residues" evidence="6">
    <location>
        <begin position="51"/>
        <end position="63"/>
    </location>
</feature>
<keyword evidence="1" id="KW-0813">Transport</keyword>
<dbReference type="GO" id="GO:0005085">
    <property type="term" value="F:guanyl-nucleotide exchange factor activity"/>
    <property type="evidence" value="ECO:0007669"/>
    <property type="project" value="InterPro"/>
</dbReference>
<dbReference type="Proteomes" id="UP000309601">
    <property type="component" value="Unassembled WGS sequence"/>
</dbReference>
<dbReference type="FunFam" id="1.10.220.20:FF:000002">
    <property type="entry name" value="Brefeldin A-inhibited guanine nucleotide-exchange protein 1"/>
    <property type="match status" value="1"/>
</dbReference>
<feature type="compositionally biased region" description="Acidic residues" evidence="6">
    <location>
        <begin position="292"/>
        <end position="303"/>
    </location>
</feature>